<accession>A0A5A7NAQ0</accession>
<dbReference type="Proteomes" id="UP000324996">
    <property type="component" value="Unassembled WGS sequence"/>
</dbReference>
<gene>
    <name evidence="1" type="ORF">JCM17846_28600</name>
</gene>
<sequence>MVVSFLGLLALGSIDFGMAYVRKAEMDNAVRAGVQFGLARHPSMSEIASGIVVAQDVRNAVWGAADFLDADPGAQLEVSFSCQCPDGTAVACTSTAISTLACTDRQTYLEIRLEHDYEMIFAYPGLGQRLSMASNSAVRLN</sequence>
<keyword evidence="2" id="KW-1185">Reference proteome</keyword>
<protein>
    <submittedName>
        <fullName evidence="1">Uncharacterized protein</fullName>
    </submittedName>
</protein>
<evidence type="ECO:0000313" key="2">
    <source>
        <dbReference type="Proteomes" id="UP000324996"/>
    </source>
</evidence>
<name>A0A5A7NAQ0_9PROT</name>
<dbReference type="AlphaFoldDB" id="A0A5A7NAQ0"/>
<comment type="caution">
    <text evidence="1">The sequence shown here is derived from an EMBL/GenBank/DDBJ whole genome shotgun (WGS) entry which is preliminary data.</text>
</comment>
<evidence type="ECO:0000313" key="1">
    <source>
        <dbReference type="EMBL" id="GER05178.1"/>
    </source>
</evidence>
<proteinExistence type="predicted"/>
<organism evidence="1 2">
    <name type="scientific">Iodidimonas nitroreducens</name>
    <dbReference type="NCBI Taxonomy" id="1236968"/>
    <lineage>
        <taxon>Bacteria</taxon>
        <taxon>Pseudomonadati</taxon>
        <taxon>Pseudomonadota</taxon>
        <taxon>Alphaproteobacteria</taxon>
        <taxon>Iodidimonadales</taxon>
        <taxon>Iodidimonadaceae</taxon>
        <taxon>Iodidimonas</taxon>
    </lineage>
</organism>
<dbReference type="EMBL" id="BKCN01000019">
    <property type="protein sequence ID" value="GER05178.1"/>
    <property type="molecule type" value="Genomic_DNA"/>
</dbReference>
<reference evidence="1 2" key="1">
    <citation type="submission" date="2019-09" db="EMBL/GenBank/DDBJ databases">
        <title>NBRP : Genome information of microbial organism related human and environment.</title>
        <authorList>
            <person name="Hattori M."/>
            <person name="Oshima K."/>
            <person name="Inaba H."/>
            <person name="Suda W."/>
            <person name="Sakamoto M."/>
            <person name="Iino T."/>
            <person name="Kitahara M."/>
            <person name="Oshida Y."/>
            <person name="Iida T."/>
            <person name="Kudo T."/>
            <person name="Itoh T."/>
            <person name="Ohkuma M."/>
        </authorList>
    </citation>
    <scope>NUCLEOTIDE SEQUENCE [LARGE SCALE GENOMIC DNA]</scope>
    <source>
        <strain evidence="1 2">Q-1</strain>
    </source>
</reference>